<accession>A0A4S2M722</accession>
<dbReference type="GO" id="GO:0005794">
    <property type="term" value="C:Golgi apparatus"/>
    <property type="evidence" value="ECO:0007669"/>
    <property type="project" value="TreeGrafter"/>
</dbReference>
<dbReference type="PRINTS" id="PR01130">
    <property type="entry name" value="DERENTRNSPRT"/>
</dbReference>
<feature type="transmembrane region" description="Helical" evidence="7">
    <location>
        <begin position="188"/>
        <end position="208"/>
    </location>
</feature>
<dbReference type="PANTHER" id="PTHR10332:SF17">
    <property type="entry name" value="EQUILIBRATIVE NUCLEOSIDE TRANSPORTER 3"/>
    <property type="match status" value="1"/>
</dbReference>
<feature type="transmembrane region" description="Helical" evidence="7">
    <location>
        <begin position="145"/>
        <end position="176"/>
    </location>
</feature>
<feature type="transmembrane region" description="Helical" evidence="7">
    <location>
        <begin position="116"/>
        <end position="139"/>
    </location>
</feature>
<evidence type="ECO:0000256" key="4">
    <source>
        <dbReference type="ARBA" id="ARBA00022692"/>
    </source>
</evidence>
<proteinExistence type="inferred from homology"/>
<dbReference type="EMBL" id="SJOL01004096">
    <property type="protein sequence ID" value="TGZ72046.1"/>
    <property type="molecule type" value="Genomic_DNA"/>
</dbReference>
<comment type="caution">
    <text evidence="8">The sequence shown here is derived from an EMBL/GenBank/DDBJ whole genome shotgun (WGS) entry which is preliminary data.</text>
</comment>
<dbReference type="InterPro" id="IPR002259">
    <property type="entry name" value="Eqnu_transpt"/>
</dbReference>
<dbReference type="Pfam" id="PF01733">
    <property type="entry name" value="Nucleoside_tran"/>
    <property type="match status" value="1"/>
</dbReference>
<feature type="transmembrane region" description="Helical" evidence="7">
    <location>
        <begin position="85"/>
        <end position="109"/>
    </location>
</feature>
<comment type="similarity">
    <text evidence="2">Belongs to the SLC29A/ENT transporter (TC 2.A.57) family.</text>
</comment>
<feature type="non-terminal residue" evidence="8">
    <location>
        <position position="1"/>
    </location>
</feature>
<keyword evidence="6 7" id="KW-0472">Membrane</keyword>
<dbReference type="AlphaFoldDB" id="A0A4S2M722"/>
<gene>
    <name evidence="8" type="ORF">CRM22_002320</name>
</gene>
<comment type="subcellular location">
    <subcellularLocation>
        <location evidence="1">Membrane</location>
        <topology evidence="1">Multi-pass membrane protein</topology>
    </subcellularLocation>
</comment>
<keyword evidence="5 7" id="KW-1133">Transmembrane helix</keyword>
<keyword evidence="3" id="KW-0813">Transport</keyword>
<keyword evidence="4 7" id="KW-0812">Transmembrane</keyword>
<evidence type="ECO:0000256" key="2">
    <source>
        <dbReference type="ARBA" id="ARBA00007965"/>
    </source>
</evidence>
<dbReference type="OrthoDB" id="46396at2759"/>
<reference evidence="8 9" key="1">
    <citation type="journal article" date="2019" name="BMC Genomics">
        <title>New insights from Opisthorchis felineus genome: update on genomics of the epidemiologically important liver flukes.</title>
        <authorList>
            <person name="Ershov N.I."/>
            <person name="Mordvinov V.A."/>
            <person name="Prokhortchouk E.B."/>
            <person name="Pakharukova M.Y."/>
            <person name="Gunbin K.V."/>
            <person name="Ustyantsev K."/>
            <person name="Genaev M.A."/>
            <person name="Blinov A.G."/>
            <person name="Mazur A."/>
            <person name="Boulygina E."/>
            <person name="Tsygankova S."/>
            <person name="Khrameeva E."/>
            <person name="Chekanov N."/>
            <person name="Fan G."/>
            <person name="Xiao A."/>
            <person name="Zhang H."/>
            <person name="Xu X."/>
            <person name="Yang H."/>
            <person name="Solovyev V."/>
            <person name="Lee S.M."/>
            <person name="Liu X."/>
            <person name="Afonnikov D.A."/>
            <person name="Skryabin K.G."/>
        </authorList>
    </citation>
    <scope>NUCLEOTIDE SEQUENCE [LARGE SCALE GENOMIC DNA]</scope>
    <source>
        <strain evidence="8">AK-0245</strain>
        <tissue evidence="8">Whole organism</tissue>
    </source>
</reference>
<feature type="transmembrane region" description="Helical" evidence="7">
    <location>
        <begin position="214"/>
        <end position="233"/>
    </location>
</feature>
<evidence type="ECO:0000256" key="7">
    <source>
        <dbReference type="SAM" id="Phobius"/>
    </source>
</evidence>
<evidence type="ECO:0000256" key="1">
    <source>
        <dbReference type="ARBA" id="ARBA00004141"/>
    </source>
</evidence>
<evidence type="ECO:0008006" key="10">
    <source>
        <dbReference type="Google" id="ProtNLM"/>
    </source>
</evidence>
<organism evidence="8 9">
    <name type="scientific">Opisthorchis felineus</name>
    <dbReference type="NCBI Taxonomy" id="147828"/>
    <lineage>
        <taxon>Eukaryota</taxon>
        <taxon>Metazoa</taxon>
        <taxon>Spiralia</taxon>
        <taxon>Lophotrochozoa</taxon>
        <taxon>Platyhelminthes</taxon>
        <taxon>Trematoda</taxon>
        <taxon>Digenea</taxon>
        <taxon>Opisthorchiida</taxon>
        <taxon>Opisthorchiata</taxon>
        <taxon>Opisthorchiidae</taxon>
        <taxon>Opisthorchis</taxon>
    </lineage>
</organism>
<dbReference type="PANTHER" id="PTHR10332">
    <property type="entry name" value="EQUILIBRATIVE NUCLEOSIDE TRANSPORTER"/>
    <property type="match status" value="1"/>
</dbReference>
<keyword evidence="9" id="KW-1185">Reference proteome</keyword>
<protein>
    <recommendedName>
        <fullName evidence="10">Major facilitator superfamily (MFS) profile domain-containing protein</fullName>
    </recommendedName>
</protein>
<name>A0A4S2M722_OPIFE</name>
<evidence type="ECO:0000256" key="6">
    <source>
        <dbReference type="ARBA" id="ARBA00023136"/>
    </source>
</evidence>
<dbReference type="GO" id="GO:0005337">
    <property type="term" value="F:nucleoside transmembrane transporter activity"/>
    <property type="evidence" value="ECO:0007669"/>
    <property type="project" value="InterPro"/>
</dbReference>
<evidence type="ECO:0000256" key="5">
    <source>
        <dbReference type="ARBA" id="ARBA00022989"/>
    </source>
</evidence>
<sequence>NIYTRSRSCTMNRESYESSAEGDSMTITEPTRDKYNIAYIIFFIAGAGSLLPWNFFCTAIPYFQYKLRDASAANTTFEELSPEQALFGNYLALCSMLPLALFNLLNLVLVKWVSAFVRFIVGSIVVFLMISLTVILVHMELGAQLFLGITLCSVVIINSAAAIVQGSLLGIASVLPPRNIRAFLEGQASSGVIAAVAQILSLAGSSLITTSAFAYFLVASIFLGLSTALTLGLKRNLTRRRFLFEQSNVCKYERLVEQVTHSFVHENRPVCTSREPHFELVFGYLQDHSRLDAERKNHMIFVLSEIGFDQNAV</sequence>
<dbReference type="GO" id="GO:0005886">
    <property type="term" value="C:plasma membrane"/>
    <property type="evidence" value="ECO:0007669"/>
    <property type="project" value="TreeGrafter"/>
</dbReference>
<dbReference type="Proteomes" id="UP000308267">
    <property type="component" value="Unassembled WGS sequence"/>
</dbReference>
<evidence type="ECO:0000256" key="3">
    <source>
        <dbReference type="ARBA" id="ARBA00022448"/>
    </source>
</evidence>
<evidence type="ECO:0000313" key="8">
    <source>
        <dbReference type="EMBL" id="TGZ72046.1"/>
    </source>
</evidence>
<feature type="transmembrane region" description="Helical" evidence="7">
    <location>
        <begin position="37"/>
        <end position="65"/>
    </location>
</feature>
<evidence type="ECO:0000313" key="9">
    <source>
        <dbReference type="Proteomes" id="UP000308267"/>
    </source>
</evidence>